<feature type="region of interest" description="Interaction with substrate tRNA" evidence="10">
    <location>
        <begin position="35"/>
        <end position="38"/>
    </location>
</feature>
<feature type="site" description="Interaction with substrate tRNA" evidence="10">
    <location>
        <position position="124"/>
    </location>
</feature>
<evidence type="ECO:0000256" key="9">
    <source>
        <dbReference type="ARBA" id="ARBA00049563"/>
    </source>
</evidence>
<comment type="caution">
    <text evidence="10">Lacks conserved residue(s) required for the propagation of feature annotation.</text>
</comment>
<evidence type="ECO:0000256" key="8">
    <source>
        <dbReference type="ARBA" id="ARBA00022842"/>
    </source>
</evidence>
<reference evidence="14 15" key="1">
    <citation type="submission" date="2021-03" db="EMBL/GenBank/DDBJ databases">
        <title>Genomic Encyclopedia of Type Strains, Phase IV (KMG-IV): sequencing the most valuable type-strain genomes for metagenomic binning, comparative biology and taxonomic classification.</title>
        <authorList>
            <person name="Goeker M."/>
        </authorList>
    </citation>
    <scope>NUCLEOTIDE SEQUENCE [LARGE SCALE GENOMIC DNA]</scope>
    <source>
        <strain evidence="14 15">DSM 27512</strain>
    </source>
</reference>
<accession>A0ABS4KGZ3</accession>
<comment type="similarity">
    <text evidence="3 10 13">Belongs to the IPP transferase family.</text>
</comment>
<evidence type="ECO:0000256" key="4">
    <source>
        <dbReference type="ARBA" id="ARBA00022679"/>
    </source>
</evidence>
<evidence type="ECO:0000256" key="3">
    <source>
        <dbReference type="ARBA" id="ARBA00005842"/>
    </source>
</evidence>
<comment type="function">
    <text evidence="2 10 12">Catalyzes the transfer of a dimethylallyl group onto the adenine at position 37 in tRNAs that read codons beginning with uridine, leading to the formation of N6-(dimethylallyl)adenosine (i(6)A).</text>
</comment>
<dbReference type="Gene3D" id="1.10.20.140">
    <property type="match status" value="1"/>
</dbReference>
<dbReference type="InterPro" id="IPR027417">
    <property type="entry name" value="P-loop_NTPase"/>
</dbReference>
<keyword evidence="6 10" id="KW-0547">Nucleotide-binding</keyword>
<evidence type="ECO:0000256" key="6">
    <source>
        <dbReference type="ARBA" id="ARBA00022741"/>
    </source>
</evidence>
<dbReference type="InterPro" id="IPR018022">
    <property type="entry name" value="IPT"/>
</dbReference>
<dbReference type="SUPFAM" id="SSF52540">
    <property type="entry name" value="P-loop containing nucleoside triphosphate hydrolases"/>
    <property type="match status" value="2"/>
</dbReference>
<comment type="caution">
    <text evidence="14">The sequence shown here is derived from an EMBL/GenBank/DDBJ whole genome shotgun (WGS) entry which is preliminary data.</text>
</comment>
<sequence length="308" mass="35300">MSRKGIIIAGPTSVGKTSLSVALAQELGGEIVSADSMQIYKDMNIGTAKVTKEEMQGIPHHLIDIVEPDKSFSVSDYKSLAETSIDDIFSRNKVPIIAGGTGLYFDSILFDMRFNDASPNTKYREELNEILETKGKDVLYSLLLEKNPIAAEKIHPNNIKRIIRALEVSHEERLFNPYSNLDKNKGKWNFDIYILSLDREILYNRINQRVDLMLENGLLDEVLLLKSRGYTTDMQSMKGIGYRQLIDYLDGNISFEEAIDLIKRDSRRYAKRQITWFKKYDSGIWLDTLTNSSSSMIEQIKNNYYQLK</sequence>
<name>A0ABS4KGZ3_9FIRM</name>
<evidence type="ECO:0000256" key="11">
    <source>
        <dbReference type="RuleBase" id="RU003783"/>
    </source>
</evidence>
<keyword evidence="4 10" id="KW-0808">Transferase</keyword>
<evidence type="ECO:0000256" key="2">
    <source>
        <dbReference type="ARBA" id="ARBA00003213"/>
    </source>
</evidence>
<dbReference type="RefSeq" id="WP_209659713.1">
    <property type="nucleotide sequence ID" value="NZ_JAGGLI010000006.1"/>
</dbReference>
<feature type="site" description="Interaction with substrate tRNA" evidence="10">
    <location>
        <position position="101"/>
    </location>
</feature>
<dbReference type="HAMAP" id="MF_00185">
    <property type="entry name" value="IPP_trans"/>
    <property type="match status" value="1"/>
</dbReference>
<evidence type="ECO:0000313" key="15">
    <source>
        <dbReference type="Proteomes" id="UP001314903"/>
    </source>
</evidence>
<evidence type="ECO:0000256" key="5">
    <source>
        <dbReference type="ARBA" id="ARBA00022694"/>
    </source>
</evidence>
<keyword evidence="8 10" id="KW-0460">Magnesium</keyword>
<keyword evidence="15" id="KW-1185">Reference proteome</keyword>
<comment type="catalytic activity">
    <reaction evidence="9 10 11">
        <text>adenosine(37) in tRNA + dimethylallyl diphosphate = N(6)-dimethylallyladenosine(37) in tRNA + diphosphate</text>
        <dbReference type="Rhea" id="RHEA:26482"/>
        <dbReference type="Rhea" id="RHEA-COMP:10162"/>
        <dbReference type="Rhea" id="RHEA-COMP:10375"/>
        <dbReference type="ChEBI" id="CHEBI:33019"/>
        <dbReference type="ChEBI" id="CHEBI:57623"/>
        <dbReference type="ChEBI" id="CHEBI:74411"/>
        <dbReference type="ChEBI" id="CHEBI:74415"/>
        <dbReference type="EC" id="2.5.1.75"/>
    </reaction>
</comment>
<evidence type="ECO:0000256" key="12">
    <source>
        <dbReference type="RuleBase" id="RU003784"/>
    </source>
</evidence>
<dbReference type="PANTHER" id="PTHR11088">
    <property type="entry name" value="TRNA DIMETHYLALLYLTRANSFERASE"/>
    <property type="match status" value="1"/>
</dbReference>
<protein>
    <recommendedName>
        <fullName evidence="10">tRNA dimethylallyltransferase</fullName>
        <ecNumber evidence="10">2.5.1.75</ecNumber>
    </recommendedName>
    <alternativeName>
        <fullName evidence="10">Dimethylallyl diphosphate:tRNA dimethylallyltransferase</fullName>
        <shortName evidence="10">DMAPP:tRNA dimethylallyltransferase</shortName>
        <shortName evidence="10">DMATase</shortName>
    </alternativeName>
    <alternativeName>
        <fullName evidence="10">Isopentenyl-diphosphate:tRNA isopentenyltransferase</fullName>
        <shortName evidence="10">IPP transferase</shortName>
        <shortName evidence="10">IPPT</shortName>
        <shortName evidence="10">IPTase</shortName>
    </alternativeName>
</protein>
<dbReference type="Proteomes" id="UP001314903">
    <property type="component" value="Unassembled WGS sequence"/>
</dbReference>
<dbReference type="Gene3D" id="3.40.50.300">
    <property type="entry name" value="P-loop containing nucleotide triphosphate hydrolases"/>
    <property type="match status" value="1"/>
</dbReference>
<dbReference type="EC" id="2.5.1.75" evidence="10"/>
<organism evidence="14 15">
    <name type="scientific">Acetoanaerobium pronyense</name>
    <dbReference type="NCBI Taxonomy" id="1482736"/>
    <lineage>
        <taxon>Bacteria</taxon>
        <taxon>Bacillati</taxon>
        <taxon>Bacillota</taxon>
        <taxon>Clostridia</taxon>
        <taxon>Peptostreptococcales</taxon>
        <taxon>Filifactoraceae</taxon>
        <taxon>Acetoanaerobium</taxon>
    </lineage>
</organism>
<proteinExistence type="inferred from homology"/>
<comment type="subunit">
    <text evidence="10">Monomer.</text>
</comment>
<evidence type="ECO:0000256" key="7">
    <source>
        <dbReference type="ARBA" id="ARBA00022840"/>
    </source>
</evidence>
<dbReference type="EMBL" id="JAGGLI010000006">
    <property type="protein sequence ID" value="MBP2027056.1"/>
    <property type="molecule type" value="Genomic_DNA"/>
</dbReference>
<evidence type="ECO:0000256" key="13">
    <source>
        <dbReference type="RuleBase" id="RU003785"/>
    </source>
</evidence>
<dbReference type="InterPro" id="IPR039657">
    <property type="entry name" value="Dimethylallyltransferase"/>
</dbReference>
<dbReference type="PANTHER" id="PTHR11088:SF60">
    <property type="entry name" value="TRNA DIMETHYLALLYLTRANSFERASE"/>
    <property type="match status" value="1"/>
</dbReference>
<comment type="cofactor">
    <cofactor evidence="1 10">
        <name>Mg(2+)</name>
        <dbReference type="ChEBI" id="CHEBI:18420"/>
    </cofactor>
</comment>
<gene>
    <name evidence="10" type="primary">miaA</name>
    <name evidence="14" type="ORF">J2Z35_000848</name>
</gene>
<dbReference type="NCBIfam" id="TIGR00174">
    <property type="entry name" value="miaA"/>
    <property type="match status" value="1"/>
</dbReference>
<evidence type="ECO:0000256" key="10">
    <source>
        <dbReference type="HAMAP-Rule" id="MF_00185"/>
    </source>
</evidence>
<feature type="binding site" evidence="10">
    <location>
        <begin position="12"/>
        <end position="17"/>
    </location>
    <ligand>
        <name>substrate</name>
    </ligand>
</feature>
<keyword evidence="7 10" id="KW-0067">ATP-binding</keyword>
<dbReference type="GO" id="GO:0052381">
    <property type="term" value="F:tRNA dimethylallyltransferase activity"/>
    <property type="evidence" value="ECO:0007669"/>
    <property type="project" value="UniProtKB-EC"/>
</dbReference>
<evidence type="ECO:0000313" key="14">
    <source>
        <dbReference type="EMBL" id="MBP2027056.1"/>
    </source>
</evidence>
<feature type="binding site" evidence="10">
    <location>
        <begin position="10"/>
        <end position="17"/>
    </location>
    <ligand>
        <name>ATP</name>
        <dbReference type="ChEBI" id="CHEBI:30616"/>
    </ligand>
</feature>
<dbReference type="Pfam" id="PF01715">
    <property type="entry name" value="IPPT"/>
    <property type="match status" value="1"/>
</dbReference>
<keyword evidence="5 10" id="KW-0819">tRNA processing</keyword>
<evidence type="ECO:0000256" key="1">
    <source>
        <dbReference type="ARBA" id="ARBA00001946"/>
    </source>
</evidence>